<proteinExistence type="predicted"/>
<protein>
    <submittedName>
        <fullName evidence="1">Uncharacterized protein</fullName>
    </submittedName>
</protein>
<keyword evidence="2" id="KW-1185">Reference proteome</keyword>
<dbReference type="Proteomes" id="UP001148838">
    <property type="component" value="Unassembled WGS sequence"/>
</dbReference>
<reference evidence="1 2" key="1">
    <citation type="journal article" date="2022" name="Allergy">
        <title>Genome assembly and annotation of Periplaneta americana reveal a comprehensive cockroach allergen profile.</title>
        <authorList>
            <person name="Wang L."/>
            <person name="Xiong Q."/>
            <person name="Saelim N."/>
            <person name="Wang L."/>
            <person name="Nong W."/>
            <person name="Wan A.T."/>
            <person name="Shi M."/>
            <person name="Liu X."/>
            <person name="Cao Q."/>
            <person name="Hui J.H.L."/>
            <person name="Sookrung N."/>
            <person name="Leung T.F."/>
            <person name="Tungtrongchitr A."/>
            <person name="Tsui S.K.W."/>
        </authorList>
    </citation>
    <scope>NUCLEOTIDE SEQUENCE [LARGE SCALE GENOMIC DNA]</scope>
    <source>
        <strain evidence="1">PWHHKU_190912</strain>
    </source>
</reference>
<evidence type="ECO:0000313" key="2">
    <source>
        <dbReference type="Proteomes" id="UP001148838"/>
    </source>
</evidence>
<accession>A0ABQ8TL21</accession>
<comment type="caution">
    <text evidence="1">The sequence shown here is derived from an EMBL/GenBank/DDBJ whole genome shotgun (WGS) entry which is preliminary data.</text>
</comment>
<sequence length="321" mass="35181">MVGLCEGGNELAGFLKAICKARSILRQSAARTAFLNGKCDAREPNRQHHARGIPTRAELVPRHGFLEPLTEKCDKDANAVNAAATFPDTSPGEQIKTKLSDPEIKQFRHTLFYTKLQLNSTAHLGQKAWVDITARLEKPTYYGRNDHDFKIKCKKQKTDVALAVPYHVKETLVSDFLVIKSEVEEASCLLDKQLLNTSAWKLWIHGKGQQGGGVKLTRKASETRLAAPGEEVASPIRPCLSIKRDKSHKCLGVLQLRSPTSKAAPDIGCKLYVGVSLLDAAAFASSSALSFPLIPLCPRTQVRHMCCEYFSSNSLASIANG</sequence>
<dbReference type="EMBL" id="JAJSOF020000009">
    <property type="protein sequence ID" value="KAJ4446963.1"/>
    <property type="molecule type" value="Genomic_DNA"/>
</dbReference>
<organism evidence="1 2">
    <name type="scientific">Periplaneta americana</name>
    <name type="common">American cockroach</name>
    <name type="synonym">Blatta americana</name>
    <dbReference type="NCBI Taxonomy" id="6978"/>
    <lineage>
        <taxon>Eukaryota</taxon>
        <taxon>Metazoa</taxon>
        <taxon>Ecdysozoa</taxon>
        <taxon>Arthropoda</taxon>
        <taxon>Hexapoda</taxon>
        <taxon>Insecta</taxon>
        <taxon>Pterygota</taxon>
        <taxon>Neoptera</taxon>
        <taxon>Polyneoptera</taxon>
        <taxon>Dictyoptera</taxon>
        <taxon>Blattodea</taxon>
        <taxon>Blattoidea</taxon>
        <taxon>Blattidae</taxon>
        <taxon>Blattinae</taxon>
        <taxon>Periplaneta</taxon>
    </lineage>
</organism>
<evidence type="ECO:0000313" key="1">
    <source>
        <dbReference type="EMBL" id="KAJ4446963.1"/>
    </source>
</evidence>
<name>A0ABQ8TL21_PERAM</name>
<gene>
    <name evidence="1" type="ORF">ANN_13665</name>
</gene>